<evidence type="ECO:0000313" key="2">
    <source>
        <dbReference type="EMBL" id="PTM50844.1"/>
    </source>
</evidence>
<name>A0A2T4YXB8_9HYPH</name>
<evidence type="ECO:0000313" key="3">
    <source>
        <dbReference type="Proteomes" id="UP000241808"/>
    </source>
</evidence>
<protein>
    <submittedName>
        <fullName evidence="2">Phasin</fullName>
    </submittedName>
</protein>
<dbReference type="InterPro" id="IPR010234">
    <property type="entry name" value="Phasin_subfam-2"/>
</dbReference>
<dbReference type="NCBIfam" id="TIGR01985">
    <property type="entry name" value="phasin_2"/>
    <property type="match status" value="1"/>
</dbReference>
<comment type="caution">
    <text evidence="2">The sequence shown here is derived from an EMBL/GenBank/DDBJ whole genome shotgun (WGS) entry which is preliminary data.</text>
</comment>
<gene>
    <name evidence="2" type="ORF">C8P69_1125</name>
</gene>
<dbReference type="AlphaFoldDB" id="A0A2T4YXB8"/>
<dbReference type="InterPro" id="IPR010127">
    <property type="entry name" value="Phasin_subfam-1"/>
</dbReference>
<accession>A0A2T4YXB8</accession>
<dbReference type="Pfam" id="PF09361">
    <property type="entry name" value="Phasin_2"/>
    <property type="match status" value="1"/>
</dbReference>
<reference evidence="2 3" key="1">
    <citation type="submission" date="2018-04" db="EMBL/GenBank/DDBJ databases">
        <title>Genomic Encyclopedia of Archaeal and Bacterial Type Strains, Phase II (KMG-II): from individual species to whole genera.</title>
        <authorList>
            <person name="Goeker M."/>
        </authorList>
    </citation>
    <scope>NUCLEOTIDE SEQUENCE [LARGE SCALE GENOMIC DNA]</scope>
    <source>
        <strain evidence="2 3">DSM 25521</strain>
    </source>
</reference>
<dbReference type="Proteomes" id="UP000241808">
    <property type="component" value="Unassembled WGS sequence"/>
</dbReference>
<evidence type="ECO:0000259" key="1">
    <source>
        <dbReference type="Pfam" id="PF09361"/>
    </source>
</evidence>
<organism evidence="2 3">
    <name type="scientific">Phreatobacter oligotrophus</name>
    <dbReference type="NCBI Taxonomy" id="1122261"/>
    <lineage>
        <taxon>Bacteria</taxon>
        <taxon>Pseudomonadati</taxon>
        <taxon>Pseudomonadota</taxon>
        <taxon>Alphaproteobacteria</taxon>
        <taxon>Hyphomicrobiales</taxon>
        <taxon>Phreatobacteraceae</taxon>
        <taxon>Phreatobacter</taxon>
    </lineage>
</organism>
<proteinExistence type="predicted"/>
<dbReference type="RefSeq" id="WP_245902157.1">
    <property type="nucleotide sequence ID" value="NZ_PZZL01000012.1"/>
</dbReference>
<sequence>MSQAAKAPKTEKPATAAQVFPFPTFDMTKFEMPKFEMPKFDGAAFDLSKMEVPAAMREAADKAVAQMKDGYAKMKAAAEETTDLVEDTYVTASAGMKDFHLKSLEAARTNMNASFDHARDLMGAKSLAEVIELQTAFVRKAFETMQTQGKDLTALAQKTATETIEPVKEKVGKVLKTATA</sequence>
<keyword evidence="3" id="KW-1185">Reference proteome</keyword>
<dbReference type="NCBIfam" id="TIGR01841">
    <property type="entry name" value="phasin"/>
    <property type="match status" value="1"/>
</dbReference>
<dbReference type="InterPro" id="IPR018968">
    <property type="entry name" value="Phasin"/>
</dbReference>
<dbReference type="EMBL" id="PZZL01000012">
    <property type="protein sequence ID" value="PTM50844.1"/>
    <property type="molecule type" value="Genomic_DNA"/>
</dbReference>
<feature type="domain" description="Phasin" evidence="1">
    <location>
        <begin position="73"/>
        <end position="170"/>
    </location>
</feature>